<dbReference type="InterPro" id="IPR036680">
    <property type="entry name" value="SPOR-like_sf"/>
</dbReference>
<dbReference type="STRING" id="1223802.SUTH_00296"/>
<evidence type="ECO:0000313" key="5">
    <source>
        <dbReference type="Proteomes" id="UP000031637"/>
    </source>
</evidence>
<name>W0SB44_9PROT</name>
<evidence type="ECO:0000313" key="4">
    <source>
        <dbReference type="EMBL" id="BAO28112.1"/>
    </source>
</evidence>
<keyword evidence="2" id="KW-1133">Transmembrane helix</keyword>
<dbReference type="GO" id="GO:0032506">
    <property type="term" value="P:cytokinetic process"/>
    <property type="evidence" value="ECO:0007669"/>
    <property type="project" value="TreeGrafter"/>
</dbReference>
<evidence type="ECO:0000256" key="2">
    <source>
        <dbReference type="SAM" id="Phobius"/>
    </source>
</evidence>
<feature type="region of interest" description="Disordered" evidence="1">
    <location>
        <begin position="1"/>
        <end position="24"/>
    </location>
</feature>
<dbReference type="PANTHER" id="PTHR38687">
    <property type="entry name" value="CELL DIVISION PROTEIN DEDD-RELATED"/>
    <property type="match status" value="1"/>
</dbReference>
<keyword evidence="2" id="KW-0812">Transmembrane</keyword>
<dbReference type="GO" id="GO:0030428">
    <property type="term" value="C:cell septum"/>
    <property type="evidence" value="ECO:0007669"/>
    <property type="project" value="TreeGrafter"/>
</dbReference>
<sequence>MSKFDRNSEKTLRAASNKRAPQKKSGGGTLLGIFVGLVVGVSIAFGVVWYLNKSPLPFQNKYEGAPKAESGKAATPGTAGTPQTPAPLPGKPGDKPSDKQRFEFYNILEGKQPAAPGAAVPAPAVSVTPATPVAPVVDAKPVSTEIYFLQVGAFQKAADADNLKAKLALTGLEAGVQEVSIPEKGTMHRVRVGPFRTPDEMNRARALLSQNGVQGTVIKQKE</sequence>
<dbReference type="PROSITE" id="PS51724">
    <property type="entry name" value="SPOR"/>
    <property type="match status" value="1"/>
</dbReference>
<dbReference type="GO" id="GO:0032153">
    <property type="term" value="C:cell division site"/>
    <property type="evidence" value="ECO:0007669"/>
    <property type="project" value="TreeGrafter"/>
</dbReference>
<dbReference type="Pfam" id="PF05036">
    <property type="entry name" value="SPOR"/>
    <property type="match status" value="1"/>
</dbReference>
<feature type="region of interest" description="Disordered" evidence="1">
    <location>
        <begin position="66"/>
        <end position="99"/>
    </location>
</feature>
<dbReference type="InterPro" id="IPR007730">
    <property type="entry name" value="SPOR-like_dom"/>
</dbReference>
<keyword evidence="2" id="KW-0472">Membrane</keyword>
<dbReference type="EMBL" id="AP012547">
    <property type="protein sequence ID" value="BAO28112.1"/>
    <property type="molecule type" value="Genomic_DNA"/>
</dbReference>
<feature type="compositionally biased region" description="Basic and acidic residues" evidence="1">
    <location>
        <begin position="1"/>
        <end position="12"/>
    </location>
</feature>
<dbReference type="Gene3D" id="3.30.70.1070">
    <property type="entry name" value="Sporulation related repeat"/>
    <property type="match status" value="1"/>
</dbReference>
<dbReference type="OrthoDB" id="7063246at2"/>
<reference evidence="4 5" key="1">
    <citation type="journal article" date="2014" name="Syst. Appl. Microbiol.">
        <title>Complete genomes of freshwater sulfur oxidizers Sulfuricella denitrificans skB26 and Sulfuritalea hydrogenivorans sk43H: genetic insights into the sulfur oxidation pathway of betaproteobacteria.</title>
        <authorList>
            <person name="Watanabe T."/>
            <person name="Kojima H."/>
            <person name="Fukui M."/>
        </authorList>
    </citation>
    <scope>NUCLEOTIDE SEQUENCE [LARGE SCALE GENOMIC DNA]</scope>
    <source>
        <strain evidence="4">DSM22779</strain>
    </source>
</reference>
<dbReference type="GO" id="GO:0042834">
    <property type="term" value="F:peptidoglycan binding"/>
    <property type="evidence" value="ECO:0007669"/>
    <property type="project" value="InterPro"/>
</dbReference>
<dbReference type="HOGENOM" id="CLU_076835_1_1_4"/>
<evidence type="ECO:0000256" key="1">
    <source>
        <dbReference type="SAM" id="MobiDB-lite"/>
    </source>
</evidence>
<feature type="compositionally biased region" description="Low complexity" evidence="1">
    <location>
        <begin position="71"/>
        <end position="83"/>
    </location>
</feature>
<evidence type="ECO:0000259" key="3">
    <source>
        <dbReference type="PROSITE" id="PS51724"/>
    </source>
</evidence>
<feature type="domain" description="SPOR" evidence="3">
    <location>
        <begin position="141"/>
        <end position="221"/>
    </location>
</feature>
<protein>
    <recommendedName>
        <fullName evidence="3">SPOR domain-containing protein</fullName>
    </recommendedName>
</protein>
<dbReference type="AlphaFoldDB" id="W0SB44"/>
<accession>W0SB44</accession>
<proteinExistence type="predicted"/>
<dbReference type="PANTHER" id="PTHR38687:SF1">
    <property type="entry name" value="CELL DIVISION PROTEIN DEDD"/>
    <property type="match status" value="1"/>
</dbReference>
<dbReference type="Proteomes" id="UP000031637">
    <property type="component" value="Chromosome"/>
</dbReference>
<organism evidence="4 5">
    <name type="scientific">Sulfuritalea hydrogenivorans sk43H</name>
    <dbReference type="NCBI Taxonomy" id="1223802"/>
    <lineage>
        <taxon>Bacteria</taxon>
        <taxon>Pseudomonadati</taxon>
        <taxon>Pseudomonadota</taxon>
        <taxon>Betaproteobacteria</taxon>
        <taxon>Nitrosomonadales</taxon>
        <taxon>Sterolibacteriaceae</taxon>
        <taxon>Sulfuritalea</taxon>
    </lineage>
</organism>
<keyword evidence="5" id="KW-1185">Reference proteome</keyword>
<dbReference type="KEGG" id="shd:SUTH_00296"/>
<gene>
    <name evidence="4" type="ORF">SUTH_00296</name>
</gene>
<dbReference type="SUPFAM" id="SSF110997">
    <property type="entry name" value="Sporulation related repeat"/>
    <property type="match status" value="1"/>
</dbReference>
<dbReference type="InterPro" id="IPR052521">
    <property type="entry name" value="Cell_div_SPOR-domain"/>
</dbReference>
<dbReference type="RefSeq" id="WP_052473045.1">
    <property type="nucleotide sequence ID" value="NZ_AP012547.1"/>
</dbReference>
<feature type="transmembrane region" description="Helical" evidence="2">
    <location>
        <begin position="28"/>
        <end position="51"/>
    </location>
</feature>